<dbReference type="GO" id="GO:0034982">
    <property type="term" value="P:mitochondrial protein processing"/>
    <property type="evidence" value="ECO:0007669"/>
    <property type="project" value="TreeGrafter"/>
</dbReference>
<dbReference type="Pfam" id="PF01435">
    <property type="entry name" value="Peptidase_M48"/>
    <property type="match status" value="1"/>
</dbReference>
<name>A0A9P4IJF9_9PEZI</name>
<gene>
    <name evidence="8" type="ORF">NA57DRAFT_7755</name>
</gene>
<dbReference type="InterPro" id="IPR051156">
    <property type="entry name" value="Mito/Outer_Membr_Metalloprot"/>
</dbReference>
<proteinExistence type="inferred from homology"/>
<protein>
    <submittedName>
        <fullName evidence="8">Spap14e8.04 protein</fullName>
    </submittedName>
</protein>
<evidence type="ECO:0000313" key="9">
    <source>
        <dbReference type="Proteomes" id="UP000799772"/>
    </source>
</evidence>
<reference evidence="8" key="1">
    <citation type="journal article" date="2020" name="Stud. Mycol.">
        <title>101 Dothideomycetes genomes: a test case for predicting lifestyles and emergence of pathogens.</title>
        <authorList>
            <person name="Haridas S."/>
            <person name="Albert R."/>
            <person name="Binder M."/>
            <person name="Bloem J."/>
            <person name="Labutti K."/>
            <person name="Salamov A."/>
            <person name="Andreopoulos B."/>
            <person name="Baker S."/>
            <person name="Barry K."/>
            <person name="Bills G."/>
            <person name="Bluhm B."/>
            <person name="Cannon C."/>
            <person name="Castanera R."/>
            <person name="Culley D."/>
            <person name="Daum C."/>
            <person name="Ezra D."/>
            <person name="Gonzalez J."/>
            <person name="Henrissat B."/>
            <person name="Kuo A."/>
            <person name="Liang C."/>
            <person name="Lipzen A."/>
            <person name="Lutzoni F."/>
            <person name="Magnuson J."/>
            <person name="Mondo S."/>
            <person name="Nolan M."/>
            <person name="Ohm R."/>
            <person name="Pangilinan J."/>
            <person name="Park H.-J."/>
            <person name="Ramirez L."/>
            <person name="Alfaro M."/>
            <person name="Sun H."/>
            <person name="Tritt A."/>
            <person name="Yoshinaga Y."/>
            <person name="Zwiers L.-H."/>
            <person name="Turgeon B."/>
            <person name="Goodwin S."/>
            <person name="Spatafora J."/>
            <person name="Crous P."/>
            <person name="Grigoriev I."/>
        </authorList>
    </citation>
    <scope>NUCLEOTIDE SEQUENCE</scope>
    <source>
        <strain evidence="8">CBS 133067</strain>
    </source>
</reference>
<comment type="similarity">
    <text evidence="6">Belongs to the peptidase M48 family.</text>
</comment>
<dbReference type="CDD" id="cd07331">
    <property type="entry name" value="M48C_Oma1_like"/>
    <property type="match status" value="1"/>
</dbReference>
<dbReference type="GO" id="GO:0006515">
    <property type="term" value="P:protein quality control for misfolded or incompletely synthesized proteins"/>
    <property type="evidence" value="ECO:0007669"/>
    <property type="project" value="TreeGrafter"/>
</dbReference>
<evidence type="ECO:0000256" key="5">
    <source>
        <dbReference type="ARBA" id="ARBA00023049"/>
    </source>
</evidence>
<keyword evidence="4 6" id="KW-0862">Zinc</keyword>
<dbReference type="GO" id="GO:0005743">
    <property type="term" value="C:mitochondrial inner membrane"/>
    <property type="evidence" value="ECO:0007669"/>
    <property type="project" value="TreeGrafter"/>
</dbReference>
<evidence type="ECO:0000256" key="4">
    <source>
        <dbReference type="ARBA" id="ARBA00022833"/>
    </source>
</evidence>
<feature type="non-terminal residue" evidence="8">
    <location>
        <position position="198"/>
    </location>
</feature>
<feature type="non-terminal residue" evidence="8">
    <location>
        <position position="1"/>
    </location>
</feature>
<dbReference type="AlphaFoldDB" id="A0A9P4IJF9"/>
<dbReference type="GO" id="GO:0046872">
    <property type="term" value="F:metal ion binding"/>
    <property type="evidence" value="ECO:0007669"/>
    <property type="project" value="UniProtKB-KW"/>
</dbReference>
<sequence length="198" mass="22248">FAKQMYNEVMEQNRGKLLSEWDPRTKMVHRVLERLIPSSGLTDQRWEVHVINDPEPNAFVIPGGKVFVNTGILPICKNDDGLATVLGHEIAHNLAHHAAERLSQAGILSGVAFISWFMTGIDIGLFRLVGNYAFSLPGSRQQESEADYIGLMMMAQSCFNPDAAIGLWDRMDKAEKVKVPQFLSTHPSSHNRMDKMRE</sequence>
<comment type="cofactor">
    <cofactor evidence="6">
        <name>Zn(2+)</name>
        <dbReference type="ChEBI" id="CHEBI:29105"/>
    </cofactor>
    <text evidence="6">Binds 1 zinc ion per subunit.</text>
</comment>
<evidence type="ECO:0000259" key="7">
    <source>
        <dbReference type="Pfam" id="PF01435"/>
    </source>
</evidence>
<keyword evidence="5 6" id="KW-0482">Metalloprotease</keyword>
<dbReference type="Gene3D" id="3.30.2010.10">
    <property type="entry name" value="Metalloproteases ('zincins'), catalytic domain"/>
    <property type="match status" value="1"/>
</dbReference>
<dbReference type="GO" id="GO:0004222">
    <property type="term" value="F:metalloendopeptidase activity"/>
    <property type="evidence" value="ECO:0007669"/>
    <property type="project" value="InterPro"/>
</dbReference>
<accession>A0A9P4IJF9</accession>
<evidence type="ECO:0000256" key="2">
    <source>
        <dbReference type="ARBA" id="ARBA00022723"/>
    </source>
</evidence>
<dbReference type="Proteomes" id="UP000799772">
    <property type="component" value="Unassembled WGS sequence"/>
</dbReference>
<dbReference type="PANTHER" id="PTHR22726:SF1">
    <property type="entry name" value="METALLOENDOPEPTIDASE OMA1, MITOCHONDRIAL"/>
    <property type="match status" value="1"/>
</dbReference>
<dbReference type="PANTHER" id="PTHR22726">
    <property type="entry name" value="METALLOENDOPEPTIDASE OMA1"/>
    <property type="match status" value="1"/>
</dbReference>
<evidence type="ECO:0000313" key="8">
    <source>
        <dbReference type="EMBL" id="KAF2100365.1"/>
    </source>
</evidence>
<evidence type="ECO:0000256" key="1">
    <source>
        <dbReference type="ARBA" id="ARBA00022670"/>
    </source>
</evidence>
<feature type="domain" description="Peptidase M48" evidence="7">
    <location>
        <begin position="24"/>
        <end position="197"/>
    </location>
</feature>
<evidence type="ECO:0000256" key="3">
    <source>
        <dbReference type="ARBA" id="ARBA00022801"/>
    </source>
</evidence>
<keyword evidence="3 6" id="KW-0378">Hydrolase</keyword>
<keyword evidence="9" id="KW-1185">Reference proteome</keyword>
<keyword evidence="2" id="KW-0479">Metal-binding</keyword>
<dbReference type="InterPro" id="IPR001915">
    <property type="entry name" value="Peptidase_M48"/>
</dbReference>
<dbReference type="OrthoDB" id="7464992at2759"/>
<evidence type="ECO:0000256" key="6">
    <source>
        <dbReference type="RuleBase" id="RU003983"/>
    </source>
</evidence>
<dbReference type="EMBL" id="ML978124">
    <property type="protein sequence ID" value="KAF2100365.1"/>
    <property type="molecule type" value="Genomic_DNA"/>
</dbReference>
<comment type="caution">
    <text evidence="8">The sequence shown here is derived from an EMBL/GenBank/DDBJ whole genome shotgun (WGS) entry which is preliminary data.</text>
</comment>
<keyword evidence="1 6" id="KW-0645">Protease</keyword>
<organism evidence="8 9">
    <name type="scientific">Rhizodiscina lignyota</name>
    <dbReference type="NCBI Taxonomy" id="1504668"/>
    <lineage>
        <taxon>Eukaryota</taxon>
        <taxon>Fungi</taxon>
        <taxon>Dikarya</taxon>
        <taxon>Ascomycota</taxon>
        <taxon>Pezizomycotina</taxon>
        <taxon>Dothideomycetes</taxon>
        <taxon>Pleosporomycetidae</taxon>
        <taxon>Aulographales</taxon>
        <taxon>Rhizodiscinaceae</taxon>
        <taxon>Rhizodiscina</taxon>
    </lineage>
</organism>